<accession>A0A2H1WBR4</accession>
<evidence type="ECO:0000256" key="1">
    <source>
        <dbReference type="SAM" id="SignalP"/>
    </source>
</evidence>
<gene>
    <name evidence="3" type="ORF">SFRICE_028123</name>
</gene>
<dbReference type="PROSITE" id="PS00282">
    <property type="entry name" value="KAZAL_1"/>
    <property type="match status" value="1"/>
</dbReference>
<name>A0A2H1WBR4_SPOFR</name>
<dbReference type="SMART" id="SM00280">
    <property type="entry name" value="KAZAL"/>
    <property type="match status" value="1"/>
</dbReference>
<dbReference type="Pfam" id="PF07648">
    <property type="entry name" value="Kazal_2"/>
    <property type="match status" value="1"/>
</dbReference>
<dbReference type="PROSITE" id="PS51465">
    <property type="entry name" value="KAZAL_2"/>
    <property type="match status" value="2"/>
</dbReference>
<organism evidence="3">
    <name type="scientific">Spodoptera frugiperda</name>
    <name type="common">Fall armyworm</name>
    <dbReference type="NCBI Taxonomy" id="7108"/>
    <lineage>
        <taxon>Eukaryota</taxon>
        <taxon>Metazoa</taxon>
        <taxon>Ecdysozoa</taxon>
        <taxon>Arthropoda</taxon>
        <taxon>Hexapoda</taxon>
        <taxon>Insecta</taxon>
        <taxon>Pterygota</taxon>
        <taxon>Neoptera</taxon>
        <taxon>Endopterygota</taxon>
        <taxon>Lepidoptera</taxon>
        <taxon>Glossata</taxon>
        <taxon>Ditrysia</taxon>
        <taxon>Noctuoidea</taxon>
        <taxon>Noctuidae</taxon>
        <taxon>Amphipyrinae</taxon>
        <taxon>Spodoptera</taxon>
    </lineage>
</organism>
<keyword evidence="1" id="KW-0732">Signal</keyword>
<evidence type="ECO:0000313" key="3">
    <source>
        <dbReference type="EMBL" id="SOQ50508.1"/>
    </source>
</evidence>
<dbReference type="SUPFAM" id="SSF100895">
    <property type="entry name" value="Kazal-type serine protease inhibitors"/>
    <property type="match status" value="1"/>
</dbReference>
<proteinExistence type="predicted"/>
<feature type="domain" description="Kazal-like" evidence="2">
    <location>
        <begin position="19"/>
        <end position="66"/>
    </location>
</feature>
<dbReference type="InterPro" id="IPR002350">
    <property type="entry name" value="Kazal_dom"/>
</dbReference>
<dbReference type="Pfam" id="PF00050">
    <property type="entry name" value="Kazal_1"/>
    <property type="match status" value="1"/>
</dbReference>
<evidence type="ECO:0000259" key="2">
    <source>
        <dbReference type="PROSITE" id="PS51465"/>
    </source>
</evidence>
<dbReference type="PANTHER" id="PTHR21131">
    <property type="entry name" value="SERINE-TYPE ENDOPEPTIDASE INHIBITOR"/>
    <property type="match status" value="1"/>
</dbReference>
<reference evidence="3" key="1">
    <citation type="submission" date="2016-07" db="EMBL/GenBank/DDBJ databases">
        <authorList>
            <person name="Bretaudeau A."/>
        </authorList>
    </citation>
    <scope>NUCLEOTIDE SEQUENCE</scope>
    <source>
        <strain evidence="3">Rice</strain>
        <tissue evidence="3">Whole body</tissue>
    </source>
</reference>
<dbReference type="Gene3D" id="3.30.60.30">
    <property type="match status" value="2"/>
</dbReference>
<feature type="domain" description="Kazal-like" evidence="2">
    <location>
        <begin position="108"/>
        <end position="159"/>
    </location>
</feature>
<protein>
    <submittedName>
        <fullName evidence="3">SFRICE_028123</fullName>
    </submittedName>
</protein>
<dbReference type="InterPro" id="IPR036058">
    <property type="entry name" value="Kazal_dom_sf"/>
</dbReference>
<feature type="chain" id="PRO_5013607995" evidence="1">
    <location>
        <begin position="17"/>
        <end position="165"/>
    </location>
</feature>
<dbReference type="CDD" id="cd00104">
    <property type="entry name" value="KAZAL_FS"/>
    <property type="match status" value="2"/>
</dbReference>
<sequence length="165" mass="18407">MDYKLVFFVALMVASAMSVPRGPSCPCPKIYMPVCAMVSNRKTTFNSMCEYQCEQNFVLHNGGTMELLYTGSRSSASQANRDIAALMHRAILIFVVVAFVATEAKAPTWTGVDCVCTTEYDPVCGSDMVRYSNYCVFKCRLQYLKEKGLPPIYQVPCYDLPPLFG</sequence>
<dbReference type="PANTHER" id="PTHR21131:SF0">
    <property type="entry name" value="GEO10195P1-RELATED"/>
    <property type="match status" value="1"/>
</dbReference>
<dbReference type="AlphaFoldDB" id="A0A2H1WBR4"/>
<dbReference type="EMBL" id="ODYU01007594">
    <property type="protein sequence ID" value="SOQ50508.1"/>
    <property type="molecule type" value="Genomic_DNA"/>
</dbReference>
<dbReference type="InterPro" id="IPR053265">
    <property type="entry name" value="Serpin"/>
</dbReference>
<feature type="signal peptide" evidence="1">
    <location>
        <begin position="1"/>
        <end position="16"/>
    </location>
</feature>